<feature type="domain" description="EamA" evidence="9">
    <location>
        <begin position="22"/>
        <end position="146"/>
    </location>
</feature>
<accession>A0A9Q5ZCX6</accession>
<dbReference type="InterPro" id="IPR051258">
    <property type="entry name" value="Diverse_Substrate_Transporter"/>
</dbReference>
<comment type="similarity">
    <text evidence="2">Belongs to the EamA transporter family.</text>
</comment>
<dbReference type="EMBL" id="LAHD01000028">
    <property type="protein sequence ID" value="PHK04210.1"/>
    <property type="molecule type" value="Genomic_DNA"/>
</dbReference>
<comment type="subcellular location">
    <subcellularLocation>
        <location evidence="1">Cell membrane</location>
        <topology evidence="1">Multi-pass membrane protein</topology>
    </subcellularLocation>
</comment>
<dbReference type="Proteomes" id="UP000222310">
    <property type="component" value="Unassembled WGS sequence"/>
</dbReference>
<dbReference type="AlphaFoldDB" id="A0A9Q5ZCX6"/>
<feature type="transmembrane region" description="Helical" evidence="8">
    <location>
        <begin position="106"/>
        <end position="123"/>
    </location>
</feature>
<feature type="transmembrane region" description="Helical" evidence="8">
    <location>
        <begin position="128"/>
        <end position="145"/>
    </location>
</feature>
<feature type="compositionally biased region" description="Basic and acidic residues" evidence="7">
    <location>
        <begin position="310"/>
        <end position="319"/>
    </location>
</feature>
<dbReference type="PANTHER" id="PTHR42920:SF5">
    <property type="entry name" value="EAMA DOMAIN-CONTAINING PROTEIN"/>
    <property type="match status" value="1"/>
</dbReference>
<feature type="region of interest" description="Disordered" evidence="7">
    <location>
        <begin position="298"/>
        <end position="322"/>
    </location>
</feature>
<protein>
    <recommendedName>
        <fullName evidence="9">EamA domain-containing protein</fullName>
    </recommendedName>
</protein>
<proteinExistence type="inferred from homology"/>
<feature type="transmembrane region" description="Helical" evidence="8">
    <location>
        <begin position="253"/>
        <end position="271"/>
    </location>
</feature>
<dbReference type="PANTHER" id="PTHR42920">
    <property type="entry name" value="OS03G0707200 PROTEIN-RELATED"/>
    <property type="match status" value="1"/>
</dbReference>
<dbReference type="InterPro" id="IPR000620">
    <property type="entry name" value="EamA_dom"/>
</dbReference>
<feature type="transmembrane region" description="Helical" evidence="8">
    <location>
        <begin position="222"/>
        <end position="241"/>
    </location>
</feature>
<evidence type="ECO:0000256" key="4">
    <source>
        <dbReference type="ARBA" id="ARBA00022692"/>
    </source>
</evidence>
<sequence length="337" mass="36808">MTASNVNNTSNTENTRYFYAQGIVLMIITAFIWASTFVAIKEIVSNVSPMIQVAIRFTLGTIAFALFAHNLNIRLVRDGIIVGLFMFGSVTSETIGLKTLQANQATFVYGLIVSLVTLFELVFRRRLSIVSLLAAVLASTGILIIGWENGPPPIGEFWLFLCAFFSAGFMIAVEILGQDHPPLSFSMVQLSTIALLSWLWAAPEVIGQFEAISETVTNFTNLSVLLYLGIIGTAIVIWIQILALRRITAFEAVLIQALEPIFGTILAFLLLGETFGTNGFIGAGMVLVAMFIAVSQKKPQESNESIPQVTEEHSPEKISTELNPLVIEPQSTELSPE</sequence>
<dbReference type="InterPro" id="IPR037185">
    <property type="entry name" value="EmrE-like"/>
</dbReference>
<dbReference type="GO" id="GO:0005886">
    <property type="term" value="C:plasma membrane"/>
    <property type="evidence" value="ECO:0007669"/>
    <property type="project" value="UniProtKB-SubCell"/>
</dbReference>
<feature type="domain" description="EamA" evidence="9">
    <location>
        <begin position="154"/>
        <end position="293"/>
    </location>
</feature>
<dbReference type="GeneID" id="57094190"/>
<evidence type="ECO:0000256" key="3">
    <source>
        <dbReference type="ARBA" id="ARBA00022475"/>
    </source>
</evidence>
<keyword evidence="4 8" id="KW-0812">Transmembrane</keyword>
<comment type="caution">
    <text evidence="10">The sequence shown here is derived from an EMBL/GenBank/DDBJ whole genome shotgun (WGS) entry which is preliminary data.</text>
</comment>
<feature type="transmembrane region" description="Helical" evidence="8">
    <location>
        <begin position="277"/>
        <end position="294"/>
    </location>
</feature>
<evidence type="ECO:0000313" key="11">
    <source>
        <dbReference type="Proteomes" id="UP000222310"/>
    </source>
</evidence>
<evidence type="ECO:0000256" key="7">
    <source>
        <dbReference type="SAM" id="MobiDB-lite"/>
    </source>
</evidence>
<keyword evidence="6 8" id="KW-0472">Membrane</keyword>
<dbReference type="Pfam" id="PF00892">
    <property type="entry name" value="EamA"/>
    <property type="match status" value="2"/>
</dbReference>
<feature type="transmembrane region" description="Helical" evidence="8">
    <location>
        <begin position="50"/>
        <end position="68"/>
    </location>
</feature>
<keyword evidence="5 8" id="KW-1133">Transmembrane helix</keyword>
<evidence type="ECO:0000259" key="9">
    <source>
        <dbReference type="Pfam" id="PF00892"/>
    </source>
</evidence>
<organism evidence="10 11">
    <name type="scientific">Nostoc linckia z8</name>
    <dbReference type="NCBI Taxonomy" id="1628746"/>
    <lineage>
        <taxon>Bacteria</taxon>
        <taxon>Bacillati</taxon>
        <taxon>Cyanobacteriota</taxon>
        <taxon>Cyanophyceae</taxon>
        <taxon>Nostocales</taxon>
        <taxon>Nostocaceae</taxon>
        <taxon>Nostoc</taxon>
    </lineage>
</organism>
<evidence type="ECO:0000256" key="6">
    <source>
        <dbReference type="ARBA" id="ARBA00023136"/>
    </source>
</evidence>
<feature type="transmembrane region" description="Helical" evidence="8">
    <location>
        <begin position="157"/>
        <end position="176"/>
    </location>
</feature>
<feature type="transmembrane region" description="Helical" evidence="8">
    <location>
        <begin position="183"/>
        <end position="202"/>
    </location>
</feature>
<name>A0A9Q5ZCX6_NOSLI</name>
<reference evidence="10 11" key="1">
    <citation type="submission" date="2015-02" db="EMBL/GenBank/DDBJ databases">
        <title>Nostoc linckia genome annotation.</title>
        <authorList>
            <person name="Zhou Z."/>
        </authorList>
    </citation>
    <scope>NUCLEOTIDE SEQUENCE [LARGE SCALE GENOMIC DNA]</scope>
    <source>
        <strain evidence="11">z8</strain>
    </source>
</reference>
<keyword evidence="3" id="KW-1003">Cell membrane</keyword>
<feature type="transmembrane region" description="Helical" evidence="8">
    <location>
        <begin position="17"/>
        <end position="38"/>
    </location>
</feature>
<dbReference type="RefSeq" id="WP_099068534.1">
    <property type="nucleotide sequence ID" value="NZ_LAHD01000028.1"/>
</dbReference>
<evidence type="ECO:0000313" key="10">
    <source>
        <dbReference type="EMBL" id="PHK04210.1"/>
    </source>
</evidence>
<dbReference type="SUPFAM" id="SSF103481">
    <property type="entry name" value="Multidrug resistance efflux transporter EmrE"/>
    <property type="match status" value="1"/>
</dbReference>
<evidence type="ECO:0000256" key="1">
    <source>
        <dbReference type="ARBA" id="ARBA00004651"/>
    </source>
</evidence>
<evidence type="ECO:0000256" key="8">
    <source>
        <dbReference type="SAM" id="Phobius"/>
    </source>
</evidence>
<evidence type="ECO:0000256" key="2">
    <source>
        <dbReference type="ARBA" id="ARBA00007362"/>
    </source>
</evidence>
<feature type="transmembrane region" description="Helical" evidence="8">
    <location>
        <begin position="80"/>
        <end position="100"/>
    </location>
</feature>
<gene>
    <name evidence="10" type="ORF">VF08_12365</name>
</gene>
<evidence type="ECO:0000256" key="5">
    <source>
        <dbReference type="ARBA" id="ARBA00022989"/>
    </source>
</evidence>